<keyword evidence="6" id="KW-1185">Reference proteome</keyword>
<dbReference type="RefSeq" id="WP_184914662.1">
    <property type="nucleotide sequence ID" value="NZ_JACHMO010000001.1"/>
</dbReference>
<dbReference type="InterPro" id="IPR006162">
    <property type="entry name" value="Ppantetheine_attach_site"/>
</dbReference>
<dbReference type="SUPFAM" id="SSF56801">
    <property type="entry name" value="Acetyl-CoA synthetase-like"/>
    <property type="match status" value="1"/>
</dbReference>
<feature type="domain" description="Carrier" evidence="4">
    <location>
        <begin position="526"/>
        <end position="601"/>
    </location>
</feature>
<dbReference type="Proteomes" id="UP000552097">
    <property type="component" value="Unassembled WGS sequence"/>
</dbReference>
<evidence type="ECO:0000256" key="1">
    <source>
        <dbReference type="ARBA" id="ARBA00001957"/>
    </source>
</evidence>
<dbReference type="Pfam" id="PF00550">
    <property type="entry name" value="PP-binding"/>
    <property type="match status" value="1"/>
</dbReference>
<reference evidence="5 6" key="1">
    <citation type="submission" date="2020-08" db="EMBL/GenBank/DDBJ databases">
        <title>Sequencing the genomes of 1000 actinobacteria strains.</title>
        <authorList>
            <person name="Klenk H.-P."/>
        </authorList>
    </citation>
    <scope>NUCLEOTIDE SEQUENCE [LARGE SCALE GENOMIC DNA]</scope>
    <source>
        <strain evidence="5 6">DSM 45486</strain>
    </source>
</reference>
<evidence type="ECO:0000313" key="5">
    <source>
        <dbReference type="EMBL" id="MBB5800336.1"/>
    </source>
</evidence>
<protein>
    <submittedName>
        <fullName evidence="5">Amino acid adenylation domain-containing protein</fullName>
    </submittedName>
</protein>
<dbReference type="PROSITE" id="PS00455">
    <property type="entry name" value="AMP_BINDING"/>
    <property type="match status" value="1"/>
</dbReference>
<comment type="cofactor">
    <cofactor evidence="1">
        <name>pantetheine 4'-phosphate</name>
        <dbReference type="ChEBI" id="CHEBI:47942"/>
    </cofactor>
</comment>
<organism evidence="5 6">
    <name type="scientific">Saccharothrix ecbatanensis</name>
    <dbReference type="NCBI Taxonomy" id="1105145"/>
    <lineage>
        <taxon>Bacteria</taxon>
        <taxon>Bacillati</taxon>
        <taxon>Actinomycetota</taxon>
        <taxon>Actinomycetes</taxon>
        <taxon>Pseudonocardiales</taxon>
        <taxon>Pseudonocardiaceae</taxon>
        <taxon>Saccharothrix</taxon>
    </lineage>
</organism>
<dbReference type="SMART" id="SM00823">
    <property type="entry name" value="PKS_PP"/>
    <property type="match status" value="1"/>
</dbReference>
<dbReference type="GO" id="GO:0043041">
    <property type="term" value="P:amino acid activation for nonribosomal peptide biosynthetic process"/>
    <property type="evidence" value="ECO:0007669"/>
    <property type="project" value="TreeGrafter"/>
</dbReference>
<dbReference type="InterPro" id="IPR009081">
    <property type="entry name" value="PP-bd_ACP"/>
</dbReference>
<dbReference type="Pfam" id="PF00501">
    <property type="entry name" value="AMP-binding"/>
    <property type="match status" value="1"/>
</dbReference>
<dbReference type="InterPro" id="IPR020845">
    <property type="entry name" value="AMP-binding_CS"/>
</dbReference>
<evidence type="ECO:0000259" key="4">
    <source>
        <dbReference type="PROSITE" id="PS50075"/>
    </source>
</evidence>
<keyword evidence="3" id="KW-0597">Phosphoprotein</keyword>
<accession>A0A7W9LY24</accession>
<comment type="caution">
    <text evidence="5">The sequence shown here is derived from an EMBL/GenBank/DDBJ whole genome shotgun (WGS) entry which is preliminary data.</text>
</comment>
<evidence type="ECO:0000256" key="3">
    <source>
        <dbReference type="ARBA" id="ARBA00022553"/>
    </source>
</evidence>
<dbReference type="PROSITE" id="PS50075">
    <property type="entry name" value="CARRIER"/>
    <property type="match status" value="1"/>
</dbReference>
<dbReference type="GO" id="GO:0031177">
    <property type="term" value="F:phosphopantetheine binding"/>
    <property type="evidence" value="ECO:0007669"/>
    <property type="project" value="InterPro"/>
</dbReference>
<dbReference type="Gene3D" id="3.30.559.10">
    <property type="entry name" value="Chloramphenicol acetyltransferase-like domain"/>
    <property type="match status" value="1"/>
</dbReference>
<dbReference type="SUPFAM" id="SSF52777">
    <property type="entry name" value="CoA-dependent acyltransferases"/>
    <property type="match status" value="2"/>
</dbReference>
<dbReference type="Pfam" id="PF00668">
    <property type="entry name" value="Condensation"/>
    <property type="match status" value="1"/>
</dbReference>
<dbReference type="Gene3D" id="3.40.50.12780">
    <property type="entry name" value="N-terminal domain of ligase-like"/>
    <property type="match status" value="1"/>
</dbReference>
<dbReference type="InterPro" id="IPR025110">
    <property type="entry name" value="AMP-bd_C"/>
</dbReference>
<dbReference type="InterPro" id="IPR020806">
    <property type="entry name" value="PKS_PP-bd"/>
</dbReference>
<dbReference type="InterPro" id="IPR000873">
    <property type="entry name" value="AMP-dep_synth/lig_dom"/>
</dbReference>
<dbReference type="Gene3D" id="3.30.559.30">
    <property type="entry name" value="Nonribosomal peptide synthetase, condensation domain"/>
    <property type="match status" value="1"/>
</dbReference>
<evidence type="ECO:0000313" key="6">
    <source>
        <dbReference type="Proteomes" id="UP000552097"/>
    </source>
</evidence>
<dbReference type="InterPro" id="IPR023213">
    <property type="entry name" value="CAT-like_dom_sf"/>
</dbReference>
<keyword evidence="2" id="KW-0596">Phosphopantetheine</keyword>
<dbReference type="GO" id="GO:0003824">
    <property type="term" value="F:catalytic activity"/>
    <property type="evidence" value="ECO:0007669"/>
    <property type="project" value="InterPro"/>
</dbReference>
<dbReference type="EMBL" id="JACHMO010000001">
    <property type="protein sequence ID" value="MBB5800336.1"/>
    <property type="molecule type" value="Genomic_DNA"/>
</dbReference>
<sequence length="1044" mass="112246">MTIVTESKNLLQGSALGRLDIETVHGLFRWCAQRWPSAVAIVAGDRQVTYRELQLLADDYAVELANKGVRRGDLVPVLMPRTPEFIAALLAVLECGAAYAALDVRWPQERLTSLITALDAKVLVTAAEGAWPVPVAAPPSTESATGRRPHRIELRGDEPCAVFFTSGSTGTPKATVTPHSGMVRLFADCDFADFGPGNVVPQLAPVSWDGFCLDGWGVLLNGGTSVFLDDPVLVPSTLRRLVSEHGVNGVFLTTTLLNMIIDEDVDAFAGVRWLLTGGERASAAHMGRLVRRFPAIELNNMYGPVESTSVVTARRVTVEDCVDPGGVPLGRVLNGTQIFVLDGDRPCGPGETGELCIAGSGLAFGYIGDPELTAEKFPDITVDGQTHRVYRTGDLGHYSTDDVLYFDGRLDRQVKIRGHRIEPAEIEFAAARIAGVTAAVVVPIADPEGRGRSLCLCYSGSGDDVPDERAVRAELAERLPAYLVPDRIRLLAEMPLFSNGKVNQRALEQIATEEDHADDHLPDAQPLLDPVEARLAAVFGQILQRGFVPPDSSFFELGANSLDAARLCAKVEAEFGVAVPVSQVFATSTVRELAASLKPRLDDVVPADVPDATTEAGVRSVELPVHYALALWEGMSEASDLAYLCTMAWWIDGAPDVDALSRAILDVHHRHEALHSRYVMDPGPIAMPSDDVPGPDLTLLPDAPTEDAALAALHAELYRPLSIAEGKIWRCALVRSADSGRLAFGLTAHHVAFDGASQEPMAADLGTAYQARLRGEAPVFAEPAETLAEIADTYRRRRAAADLDAQIDYWNKELDGLPQITLPGRLSAETIDGPRVTVARHVSAQEMEPWDEAARELGSTRLVALSVAYGSVLRRLSGQDDFGILVPFSSWIGDPGRSISTRMDMLCLRMRPASAGSDMWDNVGKAVGAALVAQDVSFVEAAMPVITAIGDDAMGRLPVLLVENLADPELTLPSCRTEFAHLGAPTTMSELETEVWYAPDGGVRLNVAVWTDYLPVEFATEFAEEFQRVLCAGPAALAAPADAP</sequence>
<evidence type="ECO:0000256" key="2">
    <source>
        <dbReference type="ARBA" id="ARBA00022450"/>
    </source>
</evidence>
<dbReference type="SUPFAM" id="SSF47336">
    <property type="entry name" value="ACP-like"/>
    <property type="match status" value="1"/>
</dbReference>
<dbReference type="GO" id="GO:0044550">
    <property type="term" value="P:secondary metabolite biosynthetic process"/>
    <property type="evidence" value="ECO:0007669"/>
    <property type="project" value="TreeGrafter"/>
</dbReference>
<dbReference type="InterPro" id="IPR042099">
    <property type="entry name" value="ANL_N_sf"/>
</dbReference>
<dbReference type="NCBIfam" id="TIGR01733">
    <property type="entry name" value="AA-adenyl-dom"/>
    <property type="match status" value="1"/>
</dbReference>
<dbReference type="InterPro" id="IPR036736">
    <property type="entry name" value="ACP-like_sf"/>
</dbReference>
<proteinExistence type="predicted"/>
<dbReference type="PROSITE" id="PS00012">
    <property type="entry name" value="PHOSPHOPANTETHEINE"/>
    <property type="match status" value="1"/>
</dbReference>
<name>A0A7W9LY24_9PSEU</name>
<dbReference type="InterPro" id="IPR010071">
    <property type="entry name" value="AA_adenyl_dom"/>
</dbReference>
<dbReference type="AlphaFoldDB" id="A0A7W9LY24"/>
<dbReference type="InterPro" id="IPR045851">
    <property type="entry name" value="AMP-bd_C_sf"/>
</dbReference>
<dbReference type="Gene3D" id="3.30.300.30">
    <property type="match status" value="1"/>
</dbReference>
<dbReference type="PANTHER" id="PTHR45527:SF1">
    <property type="entry name" value="FATTY ACID SYNTHASE"/>
    <property type="match status" value="1"/>
</dbReference>
<dbReference type="PANTHER" id="PTHR45527">
    <property type="entry name" value="NONRIBOSOMAL PEPTIDE SYNTHETASE"/>
    <property type="match status" value="1"/>
</dbReference>
<dbReference type="GO" id="GO:0008610">
    <property type="term" value="P:lipid biosynthetic process"/>
    <property type="evidence" value="ECO:0007669"/>
    <property type="project" value="UniProtKB-ARBA"/>
</dbReference>
<dbReference type="InterPro" id="IPR001242">
    <property type="entry name" value="Condensation_dom"/>
</dbReference>
<dbReference type="GO" id="GO:0005737">
    <property type="term" value="C:cytoplasm"/>
    <property type="evidence" value="ECO:0007669"/>
    <property type="project" value="TreeGrafter"/>
</dbReference>
<dbReference type="Pfam" id="PF13193">
    <property type="entry name" value="AMP-binding_C"/>
    <property type="match status" value="1"/>
</dbReference>
<dbReference type="Gene3D" id="1.10.1200.10">
    <property type="entry name" value="ACP-like"/>
    <property type="match status" value="1"/>
</dbReference>
<gene>
    <name evidence="5" type="ORF">F4560_000104</name>
</gene>